<gene>
    <name evidence="2" type="ORF">HK18_08320</name>
</gene>
<name>A0A251ZV23_9PROT</name>
<protein>
    <recommendedName>
        <fullName evidence="4">WG repeat-containing protein</fullName>
    </recommendedName>
</protein>
<feature type="chain" id="PRO_5012852249" description="WG repeat-containing protein" evidence="1">
    <location>
        <begin position="49"/>
        <end position="178"/>
    </location>
</feature>
<evidence type="ECO:0008006" key="4">
    <source>
        <dbReference type="Google" id="ProtNLM"/>
    </source>
</evidence>
<proteinExistence type="predicted"/>
<evidence type="ECO:0000256" key="1">
    <source>
        <dbReference type="SAM" id="SignalP"/>
    </source>
</evidence>
<sequence length="178" mass="19462">MRTAYAVLKFIYKILFNKGYKMKLPYLLACLSVGMALIGSGVSTAAFAQNNYVGAPKAAAGNQFETVITKIDAQGYVYDSKGVCVARIDHNGNVIDGNNRIIAKIYSNGYVYNGKNDNFGRVDKHGNIYTPYSVCIGKVDKTGIVYNSNNVKVGEVAKDYKTAALLLLLENNALFTQY</sequence>
<reference evidence="3" key="1">
    <citation type="submission" date="2014-06" db="EMBL/GenBank/DDBJ databases">
        <authorList>
            <person name="Winans N.J."/>
            <person name="Newell P.D."/>
            <person name="Douglas A.E."/>
        </authorList>
    </citation>
    <scope>NUCLEOTIDE SEQUENCE [LARGE SCALE GENOMIC DNA]</scope>
    <source>
        <strain evidence="3">DmL_052</strain>
    </source>
</reference>
<accession>A0A251ZV23</accession>
<dbReference type="EMBL" id="JOPB01000006">
    <property type="protein sequence ID" value="OUI78510.1"/>
    <property type="molecule type" value="Genomic_DNA"/>
</dbReference>
<comment type="caution">
    <text evidence="2">The sequence shown here is derived from an EMBL/GenBank/DDBJ whole genome shotgun (WGS) entry which is preliminary data.</text>
</comment>
<organism evidence="2 3">
    <name type="scientific">Commensalibacter intestini</name>
    <dbReference type="NCBI Taxonomy" id="479936"/>
    <lineage>
        <taxon>Bacteria</taxon>
        <taxon>Pseudomonadati</taxon>
        <taxon>Pseudomonadota</taxon>
        <taxon>Alphaproteobacteria</taxon>
        <taxon>Acetobacterales</taxon>
        <taxon>Acetobacteraceae</taxon>
    </lineage>
</organism>
<keyword evidence="1" id="KW-0732">Signal</keyword>
<evidence type="ECO:0000313" key="2">
    <source>
        <dbReference type="EMBL" id="OUI78510.1"/>
    </source>
</evidence>
<feature type="signal peptide" evidence="1">
    <location>
        <begin position="1"/>
        <end position="48"/>
    </location>
</feature>
<evidence type="ECO:0000313" key="3">
    <source>
        <dbReference type="Proteomes" id="UP000194946"/>
    </source>
</evidence>
<dbReference type="AlphaFoldDB" id="A0A251ZV23"/>
<dbReference type="Proteomes" id="UP000194946">
    <property type="component" value="Unassembled WGS sequence"/>
</dbReference>
<keyword evidence="3" id="KW-1185">Reference proteome</keyword>